<gene>
    <name evidence="3" type="ORF">FH715_01380</name>
</gene>
<name>A0A5C4VEU8_9ACTN</name>
<evidence type="ECO:0000313" key="4">
    <source>
        <dbReference type="Proteomes" id="UP000311713"/>
    </source>
</evidence>
<dbReference type="EMBL" id="VDGT01000001">
    <property type="protein sequence ID" value="TNM34361.1"/>
    <property type="molecule type" value="Genomic_DNA"/>
</dbReference>
<keyword evidence="2" id="KW-0812">Transmembrane</keyword>
<comment type="caution">
    <text evidence="3">The sequence shown here is derived from an EMBL/GenBank/DDBJ whole genome shotgun (WGS) entry which is preliminary data.</text>
</comment>
<sequence length="358" mass="38253">MAGRPDPPEGGPGGSSGAGDEEYRSIVFDDSFVSSARLQEYSAEQRLVDHTVAVRDRAPEQPLGIVRTVPKQGLALAMIILLAFAAAIYLGANNPYQSPRSLAAGRPAGSTVALVPDGEVPGEIDVELLYGTGPVREFGVGPGGLELPDPKSTTHFSREQVLTALTLAKEYLTASALNPDVLVGGSLSEVRELLGVEQQDQFDVAMDGEGGPSWATDWLVRFDRERVEMADPHVRVDGVFTFTEATDDMLEIAGHHVFVYALRSPESMGAPASLFGVRREVRFQFGKEELRDRNVVLRQVDTLAGPMACEADPADAFAPLLAGETTSQRLAGGIDPLTAEQDRPVLCATLTPGQLNVT</sequence>
<dbReference type="AlphaFoldDB" id="A0A5C4VEU8"/>
<reference evidence="3 4" key="1">
    <citation type="submission" date="2019-06" db="EMBL/GenBank/DDBJ databases">
        <title>Draft genome of Streptomyces sedi sp. JCM16909.</title>
        <authorList>
            <person name="Klykleung N."/>
            <person name="Tanasupawat S."/>
            <person name="Kudo T."/>
            <person name="Yuki M."/>
            <person name="Ohkuma M."/>
        </authorList>
    </citation>
    <scope>NUCLEOTIDE SEQUENCE [LARGE SCALE GENOMIC DNA]</scope>
    <source>
        <strain evidence="3 4">JCM 16909</strain>
    </source>
</reference>
<keyword evidence="4" id="KW-1185">Reference proteome</keyword>
<dbReference type="RefSeq" id="WP_139640117.1">
    <property type="nucleotide sequence ID" value="NZ_BAAAZS010000047.1"/>
</dbReference>
<dbReference type="OrthoDB" id="3848547at2"/>
<accession>A0A5C4VEU8</accession>
<protein>
    <submittedName>
        <fullName evidence="3">Uncharacterized protein</fullName>
    </submittedName>
</protein>
<evidence type="ECO:0000313" key="3">
    <source>
        <dbReference type="EMBL" id="TNM34361.1"/>
    </source>
</evidence>
<feature type="region of interest" description="Disordered" evidence="1">
    <location>
        <begin position="1"/>
        <end position="21"/>
    </location>
</feature>
<keyword evidence="2" id="KW-0472">Membrane</keyword>
<feature type="transmembrane region" description="Helical" evidence="2">
    <location>
        <begin position="73"/>
        <end position="92"/>
    </location>
</feature>
<dbReference type="Proteomes" id="UP000311713">
    <property type="component" value="Unassembled WGS sequence"/>
</dbReference>
<evidence type="ECO:0000256" key="1">
    <source>
        <dbReference type="SAM" id="MobiDB-lite"/>
    </source>
</evidence>
<organism evidence="3 4">
    <name type="scientific">Streptomyces sedi</name>
    <dbReference type="NCBI Taxonomy" id="555059"/>
    <lineage>
        <taxon>Bacteria</taxon>
        <taxon>Bacillati</taxon>
        <taxon>Actinomycetota</taxon>
        <taxon>Actinomycetes</taxon>
        <taxon>Kitasatosporales</taxon>
        <taxon>Streptomycetaceae</taxon>
        <taxon>Streptomyces</taxon>
    </lineage>
</organism>
<proteinExistence type="predicted"/>
<evidence type="ECO:0000256" key="2">
    <source>
        <dbReference type="SAM" id="Phobius"/>
    </source>
</evidence>
<keyword evidence="2" id="KW-1133">Transmembrane helix</keyword>